<evidence type="ECO:0000256" key="13">
    <source>
        <dbReference type="ARBA" id="ARBA00022989"/>
    </source>
</evidence>
<evidence type="ECO:0000256" key="15">
    <source>
        <dbReference type="ARBA" id="ARBA00023078"/>
    </source>
</evidence>
<dbReference type="InterPro" id="IPR003945">
    <property type="entry name" value="NU5C-like"/>
</dbReference>
<evidence type="ECO:0000256" key="21">
    <source>
        <dbReference type="SAM" id="Phobius"/>
    </source>
</evidence>
<evidence type="ECO:0000259" key="22">
    <source>
        <dbReference type="Pfam" id="PF00361"/>
    </source>
</evidence>
<keyword evidence="12" id="KW-1278">Translocase</keyword>
<organism evidence="25 26">
    <name type="scientific">Gossypium australe</name>
    <dbReference type="NCBI Taxonomy" id="47621"/>
    <lineage>
        <taxon>Eukaryota</taxon>
        <taxon>Viridiplantae</taxon>
        <taxon>Streptophyta</taxon>
        <taxon>Embryophyta</taxon>
        <taxon>Tracheophyta</taxon>
        <taxon>Spermatophyta</taxon>
        <taxon>Magnoliopsida</taxon>
        <taxon>eudicotyledons</taxon>
        <taxon>Gunneridae</taxon>
        <taxon>Pentapetalae</taxon>
        <taxon>rosids</taxon>
        <taxon>malvids</taxon>
        <taxon>Malvales</taxon>
        <taxon>Malvaceae</taxon>
        <taxon>Malvoideae</taxon>
        <taxon>Gossypium</taxon>
    </lineage>
</organism>
<evidence type="ECO:0000256" key="17">
    <source>
        <dbReference type="ARBA" id="ARBA00029876"/>
    </source>
</evidence>
<keyword evidence="6" id="KW-0813">Transport</keyword>
<protein>
    <recommendedName>
        <fullName evidence="5">NAD(P)H-quinone oxidoreductase subunit 5, chloroplastic</fullName>
    </recommendedName>
    <alternativeName>
        <fullName evidence="18">NAD(P)H dehydrogenase subunit 5</fullName>
    </alternativeName>
    <alternativeName>
        <fullName evidence="17">NADH-plastoquinone oxidoreductase subunit 5</fullName>
    </alternativeName>
</protein>
<feature type="domain" description="NADH:ubiquinone/plastoquinone oxidoreductase chloroplast chain 5 C-terminal" evidence="24">
    <location>
        <begin position="277"/>
        <end position="308"/>
    </location>
</feature>
<evidence type="ECO:0000256" key="3">
    <source>
        <dbReference type="ARBA" id="ARBA00008200"/>
    </source>
</evidence>
<evidence type="ECO:0000256" key="12">
    <source>
        <dbReference type="ARBA" id="ARBA00022967"/>
    </source>
</evidence>
<evidence type="ECO:0000256" key="14">
    <source>
        <dbReference type="ARBA" id="ARBA00023027"/>
    </source>
</evidence>
<dbReference type="InterPro" id="IPR002128">
    <property type="entry name" value="NADH_UbQ_OxRdtase_chlpt_su5_C"/>
</dbReference>
<evidence type="ECO:0000256" key="20">
    <source>
        <dbReference type="ARBA" id="ARBA00048026"/>
    </source>
</evidence>
<dbReference type="GO" id="GO:0008137">
    <property type="term" value="F:NADH dehydrogenase (ubiquinone) activity"/>
    <property type="evidence" value="ECO:0007669"/>
    <property type="project" value="InterPro"/>
</dbReference>
<feature type="transmembrane region" description="Helical" evidence="21">
    <location>
        <begin position="255"/>
        <end position="276"/>
    </location>
</feature>
<evidence type="ECO:0000259" key="23">
    <source>
        <dbReference type="Pfam" id="PF00662"/>
    </source>
</evidence>
<comment type="subcellular location">
    <subcellularLocation>
        <location evidence="2">Plastid</location>
        <location evidence="2">Chloroplast thylakoid membrane</location>
        <topology evidence="2">Multi-pass membrane protein</topology>
    </subcellularLocation>
</comment>
<dbReference type="PRINTS" id="PR01435">
    <property type="entry name" value="NPOXDRDTASE5"/>
</dbReference>
<dbReference type="GO" id="GO:0042773">
    <property type="term" value="P:ATP synthesis coupled electron transport"/>
    <property type="evidence" value="ECO:0007669"/>
    <property type="project" value="InterPro"/>
</dbReference>
<keyword evidence="8 21" id="KW-0812">Transmembrane</keyword>
<dbReference type="InterPro" id="IPR001750">
    <property type="entry name" value="ND/Mrp_TM"/>
</dbReference>
<evidence type="ECO:0000256" key="6">
    <source>
        <dbReference type="ARBA" id="ARBA00022448"/>
    </source>
</evidence>
<keyword evidence="13 21" id="KW-1133">Transmembrane helix</keyword>
<evidence type="ECO:0000256" key="5">
    <source>
        <dbReference type="ARBA" id="ARBA00018648"/>
    </source>
</evidence>
<evidence type="ECO:0000256" key="8">
    <source>
        <dbReference type="ARBA" id="ARBA00022692"/>
    </source>
</evidence>
<dbReference type="Proteomes" id="UP000325315">
    <property type="component" value="Unassembled WGS sequence"/>
</dbReference>
<dbReference type="GO" id="GO:0009535">
    <property type="term" value="C:chloroplast thylakoid membrane"/>
    <property type="evidence" value="ECO:0007669"/>
    <property type="project" value="UniProtKB-SubCell"/>
</dbReference>
<dbReference type="Pfam" id="PF00361">
    <property type="entry name" value="Proton_antipo_M"/>
    <property type="match status" value="2"/>
</dbReference>
<dbReference type="GO" id="GO:0015990">
    <property type="term" value="P:electron transport coupled proton transport"/>
    <property type="evidence" value="ECO:0007669"/>
    <property type="project" value="TreeGrafter"/>
</dbReference>
<evidence type="ECO:0000313" key="26">
    <source>
        <dbReference type="Proteomes" id="UP000325315"/>
    </source>
</evidence>
<dbReference type="GO" id="GO:0003954">
    <property type="term" value="F:NADH dehydrogenase activity"/>
    <property type="evidence" value="ECO:0007669"/>
    <property type="project" value="TreeGrafter"/>
</dbReference>
<feature type="transmembrane region" description="Helical" evidence="21">
    <location>
        <begin position="85"/>
        <end position="109"/>
    </location>
</feature>
<name>A0A5B6TLF7_9ROSI</name>
<gene>
    <name evidence="25" type="primary">ndhF</name>
    <name evidence="25" type="ORF">EPI10_034549</name>
</gene>
<comment type="catalytic activity">
    <reaction evidence="19">
        <text>a plastoquinone + NADPH + (n+1) H(+)(in) = a plastoquinol + NADP(+) + n H(+)(out)</text>
        <dbReference type="Rhea" id="RHEA:42612"/>
        <dbReference type="Rhea" id="RHEA-COMP:9561"/>
        <dbReference type="Rhea" id="RHEA-COMP:9562"/>
        <dbReference type="ChEBI" id="CHEBI:15378"/>
        <dbReference type="ChEBI" id="CHEBI:17757"/>
        <dbReference type="ChEBI" id="CHEBI:57783"/>
        <dbReference type="ChEBI" id="CHEBI:58349"/>
        <dbReference type="ChEBI" id="CHEBI:62192"/>
    </reaction>
</comment>
<dbReference type="PRINTS" id="PR01434">
    <property type="entry name" value="NADHDHGNASE5"/>
</dbReference>
<dbReference type="PANTHER" id="PTHR42829:SF2">
    <property type="entry name" value="NADH-UBIQUINONE OXIDOREDUCTASE CHAIN 5"/>
    <property type="match status" value="1"/>
</dbReference>
<keyword evidence="7" id="KW-0150">Chloroplast</keyword>
<dbReference type="AlphaFoldDB" id="A0A5B6TLF7"/>
<evidence type="ECO:0000256" key="1">
    <source>
        <dbReference type="ARBA" id="ARBA00004059"/>
    </source>
</evidence>
<keyword evidence="9" id="KW-0874">Quinone</keyword>
<feature type="transmembrane region" description="Helical" evidence="21">
    <location>
        <begin position="350"/>
        <end position="368"/>
    </location>
</feature>
<reference evidence="25" key="1">
    <citation type="submission" date="2019-08" db="EMBL/GenBank/DDBJ databases">
        <authorList>
            <person name="Liu F."/>
        </authorList>
    </citation>
    <scope>NUCLEOTIDE SEQUENCE [LARGE SCALE GENOMIC DNA]</scope>
    <source>
        <strain evidence="25">PA1801</strain>
        <tissue evidence="25">Leaf</tissue>
    </source>
</reference>
<comment type="similarity">
    <text evidence="3">Belongs to the complex I subunit 5 family.</text>
</comment>
<dbReference type="InterPro" id="IPR001516">
    <property type="entry name" value="Proton_antipo_N"/>
</dbReference>
<feature type="domain" description="NADH-Ubiquinone oxidoreductase (complex I) chain 5 N-terminal" evidence="23">
    <location>
        <begin position="75"/>
        <end position="125"/>
    </location>
</feature>
<comment type="function">
    <text evidence="1">NDH shuttles electrons from NAD(P)H:plastoquinone, via FMN and iron-sulfur (Fe-S) centers, to quinones in the photosynthetic chain and possibly in a chloroplast respiratory chain. The immediate electron acceptor for the enzyme in this species is believed to be plastoquinone. Couples the redox reaction to proton translocation, and thus conserves the redox energy in a proton gradient.</text>
</comment>
<evidence type="ECO:0000256" key="10">
    <source>
        <dbReference type="ARBA" id="ARBA00022857"/>
    </source>
</evidence>
<feature type="transmembrane region" description="Helical" evidence="21">
    <location>
        <begin position="6"/>
        <end position="29"/>
    </location>
</feature>
<dbReference type="PANTHER" id="PTHR42829">
    <property type="entry name" value="NADH-UBIQUINONE OXIDOREDUCTASE CHAIN 5"/>
    <property type="match status" value="1"/>
</dbReference>
<comment type="caution">
    <text evidence="25">The sequence shown here is derived from an EMBL/GenBank/DDBJ whole genome shotgun (WGS) entry which is preliminary data.</text>
</comment>
<accession>A0A5B6TLF7</accession>
<keyword evidence="11" id="KW-0618">Plastoquinone</keyword>
<evidence type="ECO:0000256" key="7">
    <source>
        <dbReference type="ARBA" id="ARBA00022528"/>
    </source>
</evidence>
<feature type="domain" description="NADH:quinone oxidoreductase/Mrp antiporter transmembrane" evidence="22">
    <location>
        <begin position="197"/>
        <end position="270"/>
    </location>
</feature>
<comment type="catalytic activity">
    <reaction evidence="20">
        <text>a plastoquinone + NADH + (n+1) H(+)(in) = a plastoquinol + NAD(+) + n H(+)(out)</text>
        <dbReference type="Rhea" id="RHEA:42608"/>
        <dbReference type="Rhea" id="RHEA-COMP:9561"/>
        <dbReference type="Rhea" id="RHEA-COMP:9562"/>
        <dbReference type="ChEBI" id="CHEBI:15378"/>
        <dbReference type="ChEBI" id="CHEBI:17757"/>
        <dbReference type="ChEBI" id="CHEBI:57540"/>
        <dbReference type="ChEBI" id="CHEBI:57945"/>
        <dbReference type="ChEBI" id="CHEBI:62192"/>
    </reaction>
</comment>
<evidence type="ECO:0000256" key="18">
    <source>
        <dbReference type="ARBA" id="ARBA00031649"/>
    </source>
</evidence>
<sequence length="377" mass="43179">MEHAYQYSWIIPFVTLPIPILIGMGLLLFPTATKNLRRMWAFPNILLLSIVMIFSLDLSIQQINGSSIYQYVWSWTINNDFSFEFGYFIDSLTSIMSILITTVGIFVLIYSDNYMSHDEGYLRFFAYMSLFNTSMLGLVTSSNLIQIYIFWELVGMCSYLLIGFWFTRPAAANACQKAFVTNRIGDFASGSIIHSMEAIVGYSPEKSQNMVFMGGLRKHVPITQIAFLVGTLSLCGIPPLACFWSKDEILSDSWLYSPIFAIIAWSTAGLTAFYMFRIYLLTFEGHLNVHFQKYSVKKSSSFYSIKLWAIPFNQEGMHLDILSKLLTPSINLLHQNSNDFEDSYQFFKNATFSVSIACFGIFTAFLLYKPFIHLYKI</sequence>
<proteinExistence type="inferred from homology"/>
<dbReference type="Pfam" id="PF00662">
    <property type="entry name" value="Proton_antipo_N"/>
    <property type="match status" value="1"/>
</dbReference>
<keyword evidence="16 21" id="KW-0472">Membrane</keyword>
<dbReference type="GO" id="GO:0048038">
    <property type="term" value="F:quinone binding"/>
    <property type="evidence" value="ECO:0007669"/>
    <property type="project" value="UniProtKB-KW"/>
</dbReference>
<dbReference type="Pfam" id="PF01010">
    <property type="entry name" value="Proton_antipo_C"/>
    <property type="match status" value="2"/>
</dbReference>
<keyword evidence="15" id="KW-0793">Thylakoid</keyword>
<feature type="domain" description="NADH:quinone oxidoreductase/Mrp antiporter transmembrane" evidence="22">
    <location>
        <begin position="141"/>
        <end position="187"/>
    </location>
</feature>
<dbReference type="EMBL" id="SMMG02000425">
    <property type="protein sequence ID" value="KAA3441754.1"/>
    <property type="molecule type" value="Genomic_DNA"/>
</dbReference>
<keyword evidence="10" id="KW-0521">NADP</keyword>
<keyword evidence="7" id="KW-0934">Plastid</keyword>
<evidence type="ECO:0000256" key="4">
    <source>
        <dbReference type="ARBA" id="ARBA00011199"/>
    </source>
</evidence>
<evidence type="ECO:0000313" key="25">
    <source>
        <dbReference type="EMBL" id="KAA3441754.1"/>
    </source>
</evidence>
<evidence type="ECO:0000259" key="24">
    <source>
        <dbReference type="Pfam" id="PF01010"/>
    </source>
</evidence>
<evidence type="ECO:0000256" key="16">
    <source>
        <dbReference type="ARBA" id="ARBA00023136"/>
    </source>
</evidence>
<feature type="domain" description="NADH:ubiquinone/plastoquinone oxidoreductase chloroplast chain 5 C-terminal" evidence="24">
    <location>
        <begin position="310"/>
        <end position="372"/>
    </location>
</feature>
<evidence type="ECO:0000256" key="2">
    <source>
        <dbReference type="ARBA" id="ARBA00004454"/>
    </source>
</evidence>
<feature type="transmembrane region" description="Helical" evidence="21">
    <location>
        <begin position="145"/>
        <end position="166"/>
    </location>
</feature>
<feature type="transmembrane region" description="Helical" evidence="21">
    <location>
        <begin position="224"/>
        <end position="243"/>
    </location>
</feature>
<feature type="transmembrane region" description="Helical" evidence="21">
    <location>
        <begin position="41"/>
        <end position="65"/>
    </location>
</feature>
<evidence type="ECO:0000256" key="11">
    <source>
        <dbReference type="ARBA" id="ARBA00022957"/>
    </source>
</evidence>
<comment type="subunit">
    <text evidence="4">NDH is composed of at least 16 different subunits, 5 of which are encoded in the nucleus.</text>
</comment>
<keyword evidence="14" id="KW-0520">NAD</keyword>
<dbReference type="OrthoDB" id="1934349at2759"/>
<evidence type="ECO:0000256" key="19">
    <source>
        <dbReference type="ARBA" id="ARBA00047726"/>
    </source>
</evidence>
<feature type="transmembrane region" description="Helical" evidence="21">
    <location>
        <begin position="121"/>
        <end position="139"/>
    </location>
</feature>
<evidence type="ECO:0000256" key="9">
    <source>
        <dbReference type="ARBA" id="ARBA00022719"/>
    </source>
</evidence>
<keyword evidence="26" id="KW-1185">Reference proteome</keyword>